<accession>A0A0N5ARK8</accession>
<organism evidence="1 2">
    <name type="scientific">Syphacia muris</name>
    <dbReference type="NCBI Taxonomy" id="451379"/>
    <lineage>
        <taxon>Eukaryota</taxon>
        <taxon>Metazoa</taxon>
        <taxon>Ecdysozoa</taxon>
        <taxon>Nematoda</taxon>
        <taxon>Chromadorea</taxon>
        <taxon>Rhabditida</taxon>
        <taxon>Spirurina</taxon>
        <taxon>Oxyuridomorpha</taxon>
        <taxon>Oxyuroidea</taxon>
        <taxon>Oxyuridae</taxon>
        <taxon>Syphacia</taxon>
    </lineage>
</organism>
<protein>
    <submittedName>
        <fullName evidence="2">Uncharacterized protein</fullName>
    </submittedName>
</protein>
<reference evidence="2" key="1">
    <citation type="submission" date="2017-02" db="UniProtKB">
        <authorList>
            <consortium name="WormBaseParasite"/>
        </authorList>
    </citation>
    <scope>IDENTIFICATION</scope>
</reference>
<evidence type="ECO:0000313" key="1">
    <source>
        <dbReference type="Proteomes" id="UP000046393"/>
    </source>
</evidence>
<dbReference type="AlphaFoldDB" id="A0A0N5ARK8"/>
<dbReference type="WBParaSite" id="SMUV_0000736001-mRNA-1">
    <property type="protein sequence ID" value="SMUV_0000736001-mRNA-1"/>
    <property type="gene ID" value="SMUV_0000736001"/>
</dbReference>
<dbReference type="Proteomes" id="UP000046393">
    <property type="component" value="Unplaced"/>
</dbReference>
<proteinExistence type="predicted"/>
<name>A0A0N5ARK8_9BILA</name>
<evidence type="ECO:0000313" key="2">
    <source>
        <dbReference type="WBParaSite" id="SMUV_0000736001-mRNA-1"/>
    </source>
</evidence>
<sequence>MNMLMDLNDRIDNNNNNKSLAHCQTVGAQAQAQASTLMFSPNSVHEHSRQLYTIIQRRYHRLQSRIND</sequence>
<keyword evidence="1" id="KW-1185">Reference proteome</keyword>